<evidence type="ECO:0000256" key="2">
    <source>
        <dbReference type="ARBA" id="ARBA00023110"/>
    </source>
</evidence>
<comment type="catalytic activity">
    <reaction evidence="1 5">
        <text>[protein]-peptidylproline (omega=180) = [protein]-peptidylproline (omega=0)</text>
        <dbReference type="Rhea" id="RHEA:16237"/>
        <dbReference type="Rhea" id="RHEA-COMP:10747"/>
        <dbReference type="Rhea" id="RHEA-COMP:10748"/>
        <dbReference type="ChEBI" id="CHEBI:83833"/>
        <dbReference type="ChEBI" id="CHEBI:83834"/>
        <dbReference type="EC" id="5.2.1.8"/>
    </reaction>
</comment>
<protein>
    <recommendedName>
        <fullName evidence="5">Peptidyl-prolyl cis-trans isomerase</fullName>
        <shortName evidence="5">PPIase</shortName>
        <ecNumber evidence="5">5.2.1.8</ecNumber>
    </recommendedName>
</protein>
<dbReference type="Proteomes" id="UP001497382">
    <property type="component" value="Unassembled WGS sequence"/>
</dbReference>
<dbReference type="GO" id="GO:0006457">
    <property type="term" value="P:protein folding"/>
    <property type="evidence" value="ECO:0007669"/>
    <property type="project" value="InterPro"/>
</dbReference>
<dbReference type="InterPro" id="IPR044666">
    <property type="entry name" value="Cyclophilin_A-like"/>
</dbReference>
<reference evidence="7 8" key="1">
    <citation type="submission" date="2024-04" db="EMBL/GenBank/DDBJ databases">
        <authorList>
            <person name="Rising A."/>
            <person name="Reimegard J."/>
            <person name="Sonavane S."/>
            <person name="Akerstrom W."/>
            <person name="Nylinder S."/>
            <person name="Hedman E."/>
            <person name="Kallberg Y."/>
        </authorList>
    </citation>
    <scope>NUCLEOTIDE SEQUENCE [LARGE SCALE GENOMIC DNA]</scope>
</reference>
<keyword evidence="8" id="KW-1185">Reference proteome</keyword>
<dbReference type="InterPro" id="IPR002130">
    <property type="entry name" value="Cyclophilin-type_PPIase_dom"/>
</dbReference>
<dbReference type="PANTHER" id="PTHR45625">
    <property type="entry name" value="PEPTIDYL-PROLYL CIS-TRANS ISOMERASE-RELATED"/>
    <property type="match status" value="1"/>
</dbReference>
<proteinExistence type="inferred from homology"/>
<evidence type="ECO:0000256" key="3">
    <source>
        <dbReference type="ARBA" id="ARBA00023235"/>
    </source>
</evidence>
<dbReference type="PROSITE" id="PS50072">
    <property type="entry name" value="CSA_PPIASE_2"/>
    <property type="match status" value="1"/>
</dbReference>
<comment type="function">
    <text evidence="5">PPIases accelerate the folding of proteins. It catalyzes the cis-trans isomerization of proline imidic peptide bonds in oligopeptides.</text>
</comment>
<comment type="caution">
    <text evidence="7">The sequence shown here is derived from an EMBL/GenBank/DDBJ whole genome shotgun (WGS) entry which is preliminary data.</text>
</comment>
<comment type="similarity">
    <text evidence="4">Belongs to the cyclophilin-type PPIase family. PPIL3 subfamily.</text>
</comment>
<feature type="domain" description="PPIase cyclophilin-type" evidence="6">
    <location>
        <begin position="1"/>
        <end position="160"/>
    </location>
</feature>
<evidence type="ECO:0000259" key="6">
    <source>
        <dbReference type="PROSITE" id="PS50072"/>
    </source>
</evidence>
<dbReference type="FunFam" id="2.40.100.10:FF:000012">
    <property type="entry name" value="Peptidyl-prolyl cis-trans isomerase"/>
    <property type="match status" value="1"/>
</dbReference>
<evidence type="ECO:0000256" key="5">
    <source>
        <dbReference type="RuleBase" id="RU363019"/>
    </source>
</evidence>
<dbReference type="InterPro" id="IPR024936">
    <property type="entry name" value="Cyclophilin-type_PPIase"/>
</dbReference>
<dbReference type="PRINTS" id="PR00153">
    <property type="entry name" value="CSAPPISMRASE"/>
</dbReference>
<evidence type="ECO:0000256" key="1">
    <source>
        <dbReference type="ARBA" id="ARBA00000971"/>
    </source>
</evidence>
<dbReference type="PANTHER" id="PTHR45625:SF2">
    <property type="entry name" value="PEPTIDYL-PROLYL CIS-TRANS ISOMERASE-LIKE 3"/>
    <property type="match status" value="1"/>
</dbReference>
<dbReference type="EC" id="5.2.1.8" evidence="5"/>
<sequence>MSVTMHTDVGDIKMELFCELCPKACENFLALSASSYYDGCLFHRNIKGFIVQTGDPTVNMYFAGTGKGGTSIWGRKFEDELKDELKHNTRGIVSVANNGPNTNGSQFFLTYAKQPHLDMKYTVFGKVIDGLETLDELEKLPVNSKTFRPLTDTRLNSVTIHANPFAK</sequence>
<dbReference type="Gene3D" id="2.40.100.10">
    <property type="entry name" value="Cyclophilin-like"/>
    <property type="match status" value="1"/>
</dbReference>
<dbReference type="AlphaFoldDB" id="A0AAV2A1K4"/>
<evidence type="ECO:0000313" key="8">
    <source>
        <dbReference type="Proteomes" id="UP001497382"/>
    </source>
</evidence>
<keyword evidence="3 5" id="KW-0413">Isomerase</keyword>
<gene>
    <name evidence="7" type="ORF">LARSCL_LOCUS9460</name>
</gene>
<dbReference type="PROSITE" id="PS00170">
    <property type="entry name" value="CSA_PPIASE_1"/>
    <property type="match status" value="1"/>
</dbReference>
<evidence type="ECO:0000313" key="7">
    <source>
        <dbReference type="EMBL" id="CAL1277876.1"/>
    </source>
</evidence>
<dbReference type="EMBL" id="CAXIEN010000106">
    <property type="protein sequence ID" value="CAL1277876.1"/>
    <property type="molecule type" value="Genomic_DNA"/>
</dbReference>
<dbReference type="SUPFAM" id="SSF50891">
    <property type="entry name" value="Cyclophilin-like"/>
    <property type="match status" value="1"/>
</dbReference>
<dbReference type="InterPro" id="IPR029000">
    <property type="entry name" value="Cyclophilin-like_dom_sf"/>
</dbReference>
<dbReference type="CDD" id="cd01928">
    <property type="entry name" value="Cyclophilin_PPIL3_like"/>
    <property type="match status" value="1"/>
</dbReference>
<dbReference type="GO" id="GO:0071013">
    <property type="term" value="C:catalytic step 2 spliceosome"/>
    <property type="evidence" value="ECO:0007669"/>
    <property type="project" value="TreeGrafter"/>
</dbReference>
<organism evidence="7 8">
    <name type="scientific">Larinioides sclopetarius</name>
    <dbReference type="NCBI Taxonomy" id="280406"/>
    <lineage>
        <taxon>Eukaryota</taxon>
        <taxon>Metazoa</taxon>
        <taxon>Ecdysozoa</taxon>
        <taxon>Arthropoda</taxon>
        <taxon>Chelicerata</taxon>
        <taxon>Arachnida</taxon>
        <taxon>Araneae</taxon>
        <taxon>Araneomorphae</taxon>
        <taxon>Entelegynae</taxon>
        <taxon>Araneoidea</taxon>
        <taxon>Araneidae</taxon>
        <taxon>Larinioides</taxon>
    </lineage>
</organism>
<dbReference type="Pfam" id="PF00160">
    <property type="entry name" value="Pro_isomerase"/>
    <property type="match status" value="1"/>
</dbReference>
<evidence type="ECO:0000256" key="4">
    <source>
        <dbReference type="ARBA" id="ARBA00038286"/>
    </source>
</evidence>
<keyword evidence="2 5" id="KW-0697">Rotamase</keyword>
<dbReference type="PIRSF" id="PIRSF001467">
    <property type="entry name" value="Peptidylpro_ismrse"/>
    <property type="match status" value="1"/>
</dbReference>
<dbReference type="InterPro" id="IPR020892">
    <property type="entry name" value="Cyclophilin-type_PPIase_CS"/>
</dbReference>
<accession>A0AAV2A1K4</accession>
<name>A0AAV2A1K4_9ARAC</name>
<dbReference type="GO" id="GO:0003755">
    <property type="term" value="F:peptidyl-prolyl cis-trans isomerase activity"/>
    <property type="evidence" value="ECO:0007669"/>
    <property type="project" value="UniProtKB-UniRule"/>
</dbReference>